<feature type="signal peptide" evidence="1">
    <location>
        <begin position="1"/>
        <end position="25"/>
    </location>
</feature>
<proteinExistence type="predicted"/>
<dbReference type="AlphaFoldDB" id="G8C3F0"/>
<keyword evidence="1" id="KW-0732">Signal</keyword>
<dbReference type="HOGENOM" id="CLU_066822_0_0_14"/>
<protein>
    <submittedName>
        <fullName evidence="2">Uncharacterized protein</fullName>
    </submittedName>
</protein>
<gene>
    <name evidence="2" type="ORF">MHM_03300</name>
</gene>
<dbReference type="EMBL" id="HE613254">
    <property type="protein sequence ID" value="CCE66848.1"/>
    <property type="molecule type" value="Genomic_DNA"/>
</dbReference>
<accession>G8C3F0</accession>
<reference evidence="2" key="2">
    <citation type="submission" date="2011-11" db="EMBL/GenBank/DDBJ databases">
        <authorList>
            <person name="Barker E."/>
        </authorList>
    </citation>
    <scope>NUCLEOTIDE SEQUENCE</scope>
    <source>
        <strain evidence="2">Birmingham 1</strain>
    </source>
</reference>
<name>G8C3F0_9MOLU</name>
<organism evidence="2">
    <name type="scientific">Candidatus Mycoplasma haematominutum 'Birmingham 1'</name>
    <dbReference type="NCBI Taxonomy" id="1116213"/>
    <lineage>
        <taxon>Bacteria</taxon>
        <taxon>Bacillati</taxon>
        <taxon>Mycoplasmatota</taxon>
        <taxon>Mollicutes</taxon>
        <taxon>Mycoplasmataceae</taxon>
        <taxon>Mycoplasma</taxon>
    </lineage>
</organism>
<evidence type="ECO:0000313" key="2">
    <source>
        <dbReference type="EMBL" id="CCE66848.1"/>
    </source>
</evidence>
<reference evidence="2" key="1">
    <citation type="submission" date="2011-11" db="EMBL/GenBank/DDBJ databases">
        <title>Complete genome sequence of Candidatus Mycoplasma haemominutum.</title>
        <authorList>
            <person name="Barker E.N."/>
            <person name="Darby A.C."/>
            <person name="Helps C.R."/>
            <person name="Peters I.R."/>
            <person name="Hughes M.A."/>
            <person name="Radford A.D."/>
            <person name="Novacco M."/>
            <person name="Boretti F."/>
            <person name="Hofmann-Lehmann R."/>
            <person name="Tasker S."/>
        </authorList>
    </citation>
    <scope>NUCLEOTIDE SEQUENCE</scope>
    <source>
        <strain evidence="2">Birmingham 1</strain>
    </source>
</reference>
<dbReference type="KEGG" id="mhb:MHM_03300"/>
<dbReference type="RefSeq" id="WP_015511713.1">
    <property type="nucleotide sequence ID" value="NC_021007.1"/>
</dbReference>
<evidence type="ECO:0000256" key="1">
    <source>
        <dbReference type="SAM" id="SignalP"/>
    </source>
</evidence>
<dbReference type="OrthoDB" id="402733at2"/>
<dbReference type="PATRIC" id="fig|1116213.3.peg.354"/>
<sequence length="348" mass="39824">MSHARTKLIGALSLLLGAPSGASLAVSELNFLDLGKLFSPLGGGSSLTTSDYPLNRNTLDSGDKVQSIKIELKEKQSPSSLDSINGAVNFTDEKDIDHKFKDLNIQDIYMEAEKEEKTLTLREKGKVKVRESLSKVQKHLPNYQTGKTKFDRWLQMQSKSSRRKRAAAHNSFLSLTRDERTALLEMFKEFEKLEGKQSILIPQLAEIDSNLAGVAAAQKVKPKSVEIERKLREINWMTGSKIKYTQPTVRKRRWGASSPALPDWKKWELNPFNLFLENQSIYTSLIRKVEQAKQNKQYQQRSEVFSRGIQAKFWPSSQTQEFQQRIERAEEDITFQVASRLLSWMNQI</sequence>
<feature type="chain" id="PRO_5003508797" evidence="1">
    <location>
        <begin position="26"/>
        <end position="348"/>
    </location>
</feature>